<evidence type="ECO:0008006" key="3">
    <source>
        <dbReference type="Google" id="ProtNLM"/>
    </source>
</evidence>
<evidence type="ECO:0000313" key="2">
    <source>
        <dbReference type="Proteomes" id="UP000596742"/>
    </source>
</evidence>
<dbReference type="Gene3D" id="3.60.10.10">
    <property type="entry name" value="Endonuclease/exonuclease/phosphatase"/>
    <property type="match status" value="1"/>
</dbReference>
<feature type="non-terminal residue" evidence="1">
    <location>
        <position position="1"/>
    </location>
</feature>
<dbReference type="OrthoDB" id="6146264at2759"/>
<gene>
    <name evidence="1" type="ORF">MGAL_10B070357</name>
</gene>
<reference evidence="1" key="1">
    <citation type="submission" date="2018-11" db="EMBL/GenBank/DDBJ databases">
        <authorList>
            <person name="Alioto T."/>
            <person name="Alioto T."/>
        </authorList>
    </citation>
    <scope>NUCLEOTIDE SEQUENCE</scope>
</reference>
<accession>A0A8B6F607</accession>
<comment type="caution">
    <text evidence="1">The sequence shown here is derived from an EMBL/GenBank/DDBJ whole genome shotgun (WGS) entry which is preliminary data.</text>
</comment>
<dbReference type="InterPro" id="IPR036691">
    <property type="entry name" value="Endo/exonu/phosph_ase_sf"/>
</dbReference>
<organism evidence="1 2">
    <name type="scientific">Mytilus galloprovincialis</name>
    <name type="common">Mediterranean mussel</name>
    <dbReference type="NCBI Taxonomy" id="29158"/>
    <lineage>
        <taxon>Eukaryota</taxon>
        <taxon>Metazoa</taxon>
        <taxon>Spiralia</taxon>
        <taxon>Lophotrochozoa</taxon>
        <taxon>Mollusca</taxon>
        <taxon>Bivalvia</taxon>
        <taxon>Autobranchia</taxon>
        <taxon>Pteriomorphia</taxon>
        <taxon>Mytilida</taxon>
        <taxon>Mytiloidea</taxon>
        <taxon>Mytilidae</taxon>
        <taxon>Mytilinae</taxon>
        <taxon>Mytilus</taxon>
    </lineage>
</organism>
<name>A0A8B6F607_MYTGA</name>
<dbReference type="AlphaFoldDB" id="A0A8B6F607"/>
<dbReference type="Proteomes" id="UP000596742">
    <property type="component" value="Unassembled WGS sequence"/>
</dbReference>
<keyword evidence="2" id="KW-1185">Reference proteome</keyword>
<sequence length="122" mass="13940">VCYNTGLTVANGRLGSDTNGKFTFCNSKGTSVNDYLLLSPNNYGIISDFEVLEMNEFSDHMPLFFELNFSTICQKRTNTTTRNYIKWETSKNDEYAQMLQPHREKLLSVVNDITLDVDIHNA</sequence>
<dbReference type="EMBL" id="UYJE01006284">
    <property type="protein sequence ID" value="VDI44652.1"/>
    <property type="molecule type" value="Genomic_DNA"/>
</dbReference>
<protein>
    <recommendedName>
        <fullName evidence="3">Endonuclease/exonuclease/phosphatase domain-containing protein</fullName>
    </recommendedName>
</protein>
<dbReference type="SUPFAM" id="SSF56219">
    <property type="entry name" value="DNase I-like"/>
    <property type="match status" value="1"/>
</dbReference>
<evidence type="ECO:0000313" key="1">
    <source>
        <dbReference type="EMBL" id="VDI44652.1"/>
    </source>
</evidence>
<proteinExistence type="predicted"/>
<feature type="non-terminal residue" evidence="1">
    <location>
        <position position="122"/>
    </location>
</feature>